<feature type="compositionally biased region" description="Polar residues" evidence="6">
    <location>
        <begin position="358"/>
        <end position="370"/>
    </location>
</feature>
<dbReference type="PROSITE" id="PS50066">
    <property type="entry name" value="MADS_BOX_2"/>
    <property type="match status" value="1"/>
</dbReference>
<dbReference type="SUPFAM" id="SSF55455">
    <property type="entry name" value="SRF-like"/>
    <property type="match status" value="1"/>
</dbReference>
<evidence type="ECO:0000256" key="1">
    <source>
        <dbReference type="ARBA" id="ARBA00004123"/>
    </source>
</evidence>
<evidence type="ECO:0000313" key="8">
    <source>
        <dbReference type="EMBL" id="CCD24224.1"/>
    </source>
</evidence>
<comment type="subcellular location">
    <subcellularLocation>
        <location evidence="1">Nucleus</location>
    </subcellularLocation>
</comment>
<dbReference type="KEGG" id="ndi:NDAI_0C05650"/>
<protein>
    <recommendedName>
        <fullName evidence="7">MADS-box domain-containing protein</fullName>
    </recommendedName>
</protein>
<dbReference type="GO" id="GO:0005634">
    <property type="term" value="C:nucleus"/>
    <property type="evidence" value="ECO:0007669"/>
    <property type="project" value="UniProtKB-SubCell"/>
</dbReference>
<feature type="domain" description="MADS-box" evidence="7">
    <location>
        <begin position="1"/>
        <end position="61"/>
    </location>
</feature>
<dbReference type="InterPro" id="IPR050142">
    <property type="entry name" value="MADS-box/MEF2_TF"/>
</dbReference>
<dbReference type="Proteomes" id="UP000000689">
    <property type="component" value="Chromosome 3"/>
</dbReference>
<dbReference type="HOGENOM" id="CLU_639493_0_0_1"/>
<dbReference type="Pfam" id="PF00319">
    <property type="entry name" value="SRF-TF"/>
    <property type="match status" value="1"/>
</dbReference>
<dbReference type="PRINTS" id="PR00404">
    <property type="entry name" value="MADSDOMAIN"/>
</dbReference>
<evidence type="ECO:0000313" key="9">
    <source>
        <dbReference type="Proteomes" id="UP000000689"/>
    </source>
</evidence>
<feature type="compositionally biased region" description="Low complexity" evidence="6">
    <location>
        <begin position="371"/>
        <end position="390"/>
    </location>
</feature>
<keyword evidence="9" id="KW-1185">Reference proteome</keyword>
<feature type="compositionally biased region" description="Polar residues" evidence="6">
    <location>
        <begin position="332"/>
        <end position="349"/>
    </location>
</feature>
<dbReference type="GeneID" id="11496574"/>
<dbReference type="GO" id="GO:0046983">
    <property type="term" value="F:protein dimerization activity"/>
    <property type="evidence" value="ECO:0007669"/>
    <property type="project" value="InterPro"/>
</dbReference>
<evidence type="ECO:0000256" key="5">
    <source>
        <dbReference type="ARBA" id="ARBA00023242"/>
    </source>
</evidence>
<dbReference type="AlphaFoldDB" id="G0W8W3"/>
<dbReference type="OrthoDB" id="1898716at2759"/>
<name>G0W8W3_NAUDC</name>
<dbReference type="STRING" id="1071378.G0W8W3"/>
<organism evidence="8 9">
    <name type="scientific">Naumovozyma dairenensis (strain ATCC 10597 / BCRC 20456 / CBS 421 / NBRC 0211 / NRRL Y-12639)</name>
    <name type="common">Saccharomyces dairenensis</name>
    <dbReference type="NCBI Taxonomy" id="1071378"/>
    <lineage>
        <taxon>Eukaryota</taxon>
        <taxon>Fungi</taxon>
        <taxon>Dikarya</taxon>
        <taxon>Ascomycota</taxon>
        <taxon>Saccharomycotina</taxon>
        <taxon>Saccharomycetes</taxon>
        <taxon>Saccharomycetales</taxon>
        <taxon>Saccharomycetaceae</taxon>
        <taxon>Naumovozyma</taxon>
    </lineage>
</organism>
<keyword evidence="4" id="KW-0804">Transcription</keyword>
<evidence type="ECO:0000256" key="4">
    <source>
        <dbReference type="ARBA" id="ARBA00023163"/>
    </source>
</evidence>
<proteinExistence type="predicted"/>
<dbReference type="PANTHER" id="PTHR48019">
    <property type="entry name" value="SERUM RESPONSE FACTOR HOMOLOG"/>
    <property type="match status" value="1"/>
</dbReference>
<dbReference type="Gene3D" id="3.40.1810.10">
    <property type="entry name" value="Transcription factor, MADS-box"/>
    <property type="match status" value="1"/>
</dbReference>
<keyword evidence="2" id="KW-0805">Transcription regulation</keyword>
<dbReference type="SMART" id="SM00432">
    <property type="entry name" value="MADS"/>
    <property type="match status" value="1"/>
</dbReference>
<dbReference type="eggNOG" id="KOG0014">
    <property type="taxonomic scope" value="Eukaryota"/>
</dbReference>
<dbReference type="InterPro" id="IPR036879">
    <property type="entry name" value="TF_MADSbox_sf"/>
</dbReference>
<evidence type="ECO:0000259" key="7">
    <source>
        <dbReference type="PROSITE" id="PS50066"/>
    </source>
</evidence>
<feature type="region of interest" description="Disordered" evidence="6">
    <location>
        <begin position="332"/>
        <end position="393"/>
    </location>
</feature>
<sequence length="429" mass="48005">MGRRKIEIKPIEEEKNRSVTFAKRKAGLFKKAHELAVLCQVDVALIVLGANNAYHQYSSTPLDEFLDGYYRYQKSITEMKNSTSRESPSNIAYHAYTNNLNMPINSFQPRRYEGQDGFYGNPVIYHPVNIKRERNVSEMYDNQMMENTTNNMKFKRQRIEQTVYSPEIVAHNEAGYRIPVGPTLMAPTSMNLQHIISVASNPPTVLNLPNSESSKPMHAPVANTVETISRKSSAEFNNHNMTYVIDGRKHLEPITPISSDQWVHMNTPYQIPMQNHLLAPGMPSRSISPSQPLPPIKTMTSRKFQASLHSPIQQHHQLQTATLVSSFQNHISDPNISTSPRSTLSNSIPKNVCLPKGNQRTETLQKLETNASKQPSSSSTPTSSAGESSKQSVIAQLPPIKKLEIVKHRTDAILPSIHSFNATIAGNNG</sequence>
<accession>G0W8W3</accession>
<dbReference type="InterPro" id="IPR002100">
    <property type="entry name" value="TF_MADSbox"/>
</dbReference>
<keyword evidence="3" id="KW-0238">DNA-binding</keyword>
<evidence type="ECO:0000256" key="6">
    <source>
        <dbReference type="SAM" id="MobiDB-lite"/>
    </source>
</evidence>
<reference evidence="8 9" key="1">
    <citation type="journal article" date="2011" name="Proc. Natl. Acad. Sci. U.S.A.">
        <title>Evolutionary erosion of yeast sex chromosomes by mating-type switching accidents.</title>
        <authorList>
            <person name="Gordon J.L."/>
            <person name="Armisen D."/>
            <person name="Proux-Wera E."/>
            <person name="Oheigeartaigh S.S."/>
            <person name="Byrne K.P."/>
            <person name="Wolfe K.H."/>
        </authorList>
    </citation>
    <scope>NUCLEOTIDE SEQUENCE [LARGE SCALE GENOMIC DNA]</scope>
    <source>
        <strain evidence="9">ATCC 10597 / BCRC 20456 / CBS 421 / NBRC 0211 / NRRL Y-12639</strain>
    </source>
</reference>
<evidence type="ECO:0000256" key="3">
    <source>
        <dbReference type="ARBA" id="ARBA00023125"/>
    </source>
</evidence>
<dbReference type="RefSeq" id="XP_003669467.1">
    <property type="nucleotide sequence ID" value="XM_003669419.1"/>
</dbReference>
<feature type="region of interest" description="Disordered" evidence="6">
    <location>
        <begin position="277"/>
        <end position="297"/>
    </location>
</feature>
<gene>
    <name evidence="8" type="primary">NDAI0C05650</name>
    <name evidence="8" type="ordered locus">NDAI_0C05650</name>
</gene>
<dbReference type="GO" id="GO:0003677">
    <property type="term" value="F:DNA binding"/>
    <property type="evidence" value="ECO:0007669"/>
    <property type="project" value="UniProtKB-KW"/>
</dbReference>
<evidence type="ECO:0000256" key="2">
    <source>
        <dbReference type="ARBA" id="ARBA00023015"/>
    </source>
</evidence>
<dbReference type="EMBL" id="HE580269">
    <property type="protein sequence ID" value="CCD24224.1"/>
    <property type="molecule type" value="Genomic_DNA"/>
</dbReference>
<keyword evidence="5" id="KW-0539">Nucleus</keyword>
<dbReference type="GO" id="GO:0045944">
    <property type="term" value="P:positive regulation of transcription by RNA polymerase II"/>
    <property type="evidence" value="ECO:0007669"/>
    <property type="project" value="UniProtKB-ARBA"/>
</dbReference>